<feature type="compositionally biased region" description="Polar residues" evidence="2">
    <location>
        <begin position="519"/>
        <end position="533"/>
    </location>
</feature>
<name>U5ES95_9DIPT</name>
<feature type="region of interest" description="Disordered" evidence="2">
    <location>
        <begin position="844"/>
        <end position="863"/>
    </location>
</feature>
<dbReference type="Pfam" id="PF12490">
    <property type="entry name" value="BCAS3"/>
    <property type="match status" value="1"/>
</dbReference>
<dbReference type="GO" id="GO:0000407">
    <property type="term" value="C:phagophore assembly site"/>
    <property type="evidence" value="ECO:0007669"/>
    <property type="project" value="UniProtKB-SubCell"/>
</dbReference>
<accession>U5ES95</accession>
<feature type="compositionally biased region" description="Low complexity" evidence="2">
    <location>
        <begin position="876"/>
        <end position="887"/>
    </location>
</feature>
<dbReference type="InterPro" id="IPR045142">
    <property type="entry name" value="BCAS3-like"/>
</dbReference>
<feature type="compositionally biased region" description="Polar residues" evidence="2">
    <location>
        <begin position="474"/>
        <end position="494"/>
    </location>
</feature>
<feature type="compositionally biased region" description="Low complexity" evidence="2">
    <location>
        <begin position="298"/>
        <end position="308"/>
    </location>
</feature>
<dbReference type="InterPro" id="IPR022175">
    <property type="entry name" value="BCAS3_dom"/>
</dbReference>
<comment type="subcellular location">
    <subcellularLocation>
        <location evidence="1">Preautophagosomal structure</location>
    </subcellularLocation>
</comment>
<feature type="compositionally biased region" description="Low complexity" evidence="2">
    <location>
        <begin position="844"/>
        <end position="862"/>
    </location>
</feature>
<sequence>MSADSQRRSTSTATRCMPAIVPPQAVSDRSIIDSVTGFINDVTLQQTPQIDSKDSILWVRFENVADISDPCLGDDWELEGGIAPPLLLILGYSTGIQAWVIPANGEAIEVLSWRHGNVRCLRVLPTPTTNDGELANEPHDQYTNKRPIIALCDSGSSSGVANNQQYCSVNFVSLKDSDTIKSIKFKNPIIDILANRSSIVITFSERIAVFDARTFEDRLTVTTCYPSPGLNPNPIALGPRWIAYAEKKLLPSKRSSGGCDSDGVTSYTATVLNAAKSLGKGLRELGEQMAAGLTGTQSSTSSSNVSSNFPGQTDTNQAGVVTILDIKYPIKDVSPTTGTPVSCIGNDPIIAHFVAHSDAIVALSFDASGMLLITADRRGHDFHVFRIHPHPSGPSLAAVHHLYILHRGDTSAKVQDIAFSLDSRWVAISTLRGTTHVFPVTPYGGSAGMRTHGSPHVVNRLSRFHRSAGLSVDGRSSSPVTCDNHSTHPPSSAYANPRIPPFPHPTVVQPLAQLRQPTSLGNQTTSHHQPSSKTSQHGRQRHSSSSSTDEMIKPLRVSATFGKSRSWLLDPPGLTRDTPAHRIQRKAVDSLFIMAAHGALIQYDLDPKHCSTIPKEKICDDTPIELEVEAKAQWCLQRKETQNFIDIQPPLSNDNWLIKDRSFDISSDLHDSYHSGVSSDHRGSTSSIDHDDRWLSQVEIITHAGPHRRLWMGPQFMFKTYNTPSGSPLSSIDLEAVEIGTLVNRPARSNPMNMPHSTGMRPLVPVLIESGSCSSYEHSPRLMNEFRQHEQLDTEFSSLGPVETQLREDLADAMRESPLISSGRDTTDHIQATAPVTTIATTPETTISSHQQQQQQQQPQHHGLQSLVHLEQEDMSSSSFSSASRASLDLNQQSSSASPTHSLTGENLLHFHGDSSGSL</sequence>
<organism evidence="5">
    <name type="scientific">Corethrella appendiculata</name>
    <dbReference type="NCBI Taxonomy" id="1370023"/>
    <lineage>
        <taxon>Eukaryota</taxon>
        <taxon>Metazoa</taxon>
        <taxon>Ecdysozoa</taxon>
        <taxon>Arthropoda</taxon>
        <taxon>Hexapoda</taxon>
        <taxon>Insecta</taxon>
        <taxon>Pterygota</taxon>
        <taxon>Neoptera</taxon>
        <taxon>Endopterygota</taxon>
        <taxon>Diptera</taxon>
        <taxon>Nematocera</taxon>
        <taxon>Culicoidea</taxon>
        <taxon>Chaoboridae</taxon>
        <taxon>Corethrella</taxon>
    </lineage>
</organism>
<protein>
    <submittedName>
        <fullName evidence="5">Putative breast carcinoma amplified sequence</fullName>
    </submittedName>
</protein>
<feature type="region of interest" description="Disordered" evidence="2">
    <location>
        <begin position="292"/>
        <end position="313"/>
    </location>
</feature>
<evidence type="ECO:0000313" key="5">
    <source>
        <dbReference type="EMBL" id="JAB57412.1"/>
    </source>
</evidence>
<reference evidence="5" key="1">
    <citation type="journal article" date="2014" name="Insect Biochem. Mol. Biol.">
        <title>An insight into the sialome of the frog biting fly, Corethrella appendiculata.</title>
        <authorList>
            <person name="Ribeiro J.M.C."/>
            <person name="Chagas A.C."/>
            <person name="Pham V.M."/>
            <person name="Lounibos L.P."/>
            <person name="Calvo E."/>
        </authorList>
    </citation>
    <scope>NUCLEOTIDE SEQUENCE</scope>
    <source>
        <tissue evidence="5">Salivary glands</tissue>
    </source>
</reference>
<dbReference type="EMBL" id="GANO01002459">
    <property type="protein sequence ID" value="JAB57412.1"/>
    <property type="molecule type" value="mRNA"/>
</dbReference>
<feature type="region of interest" description="Disordered" evidence="2">
    <location>
        <begin position="519"/>
        <end position="554"/>
    </location>
</feature>
<dbReference type="Pfam" id="PF21034">
    <property type="entry name" value="BCAS3_WD40"/>
    <property type="match status" value="1"/>
</dbReference>
<feature type="region of interest" description="Disordered" evidence="2">
    <location>
        <begin position="469"/>
        <end position="506"/>
    </location>
</feature>
<dbReference type="GO" id="GO:0042594">
    <property type="term" value="P:response to starvation"/>
    <property type="evidence" value="ECO:0007669"/>
    <property type="project" value="TreeGrafter"/>
</dbReference>
<evidence type="ECO:0000256" key="2">
    <source>
        <dbReference type="SAM" id="MobiDB-lite"/>
    </source>
</evidence>
<dbReference type="Gene3D" id="2.130.10.10">
    <property type="entry name" value="YVTN repeat-like/Quinoprotein amine dehydrogenase"/>
    <property type="match status" value="1"/>
</dbReference>
<dbReference type="GO" id="GO:0006914">
    <property type="term" value="P:autophagy"/>
    <property type="evidence" value="ECO:0007669"/>
    <property type="project" value="InterPro"/>
</dbReference>
<evidence type="ECO:0000259" key="4">
    <source>
        <dbReference type="Pfam" id="PF21034"/>
    </source>
</evidence>
<dbReference type="AlphaFoldDB" id="U5ES95"/>
<dbReference type="InterPro" id="IPR015943">
    <property type="entry name" value="WD40/YVTN_repeat-like_dom_sf"/>
</dbReference>
<feature type="domain" description="BCAS3" evidence="3">
    <location>
        <begin position="620"/>
        <end position="725"/>
    </location>
</feature>
<dbReference type="InterPro" id="IPR036322">
    <property type="entry name" value="WD40_repeat_dom_sf"/>
</dbReference>
<evidence type="ECO:0000259" key="3">
    <source>
        <dbReference type="Pfam" id="PF12490"/>
    </source>
</evidence>
<dbReference type="PANTHER" id="PTHR13268">
    <property type="entry name" value="BREAST CARCINOMA AMPLIFIED SEQUENCE 3"/>
    <property type="match status" value="1"/>
</dbReference>
<dbReference type="InterPro" id="IPR048382">
    <property type="entry name" value="BCAS3_WD40"/>
</dbReference>
<dbReference type="SUPFAM" id="SSF50978">
    <property type="entry name" value="WD40 repeat-like"/>
    <property type="match status" value="1"/>
</dbReference>
<evidence type="ECO:0000256" key="1">
    <source>
        <dbReference type="ARBA" id="ARBA00004329"/>
    </source>
</evidence>
<feature type="domain" description="BCAS3 WD40" evidence="4">
    <location>
        <begin position="55"/>
        <end position="517"/>
    </location>
</feature>
<dbReference type="PANTHER" id="PTHR13268:SF0">
    <property type="entry name" value="BCAS3 MICROTUBULE ASSOCIATED CELL MIGRATION FACTOR"/>
    <property type="match status" value="1"/>
</dbReference>
<feature type="compositionally biased region" description="Polar residues" evidence="2">
    <location>
        <begin position="889"/>
        <end position="905"/>
    </location>
</feature>
<proteinExistence type="evidence at transcript level"/>
<feature type="region of interest" description="Disordered" evidence="2">
    <location>
        <begin position="872"/>
        <end position="919"/>
    </location>
</feature>